<dbReference type="EMBL" id="LFNG01000013">
    <property type="protein sequence ID" value="KMQ70745.1"/>
    <property type="molecule type" value="Genomic_DNA"/>
</dbReference>
<sequence length="104" mass="12402">METQKTPFQSIRELPQQVKDDFIEQLVNDAERFEALNSDFNLSYSKWFKTYVLSDDFKTLSKDKQKEVFEHYENISIAFKSIVDFFTENEVVNYKGNLQTIEIQ</sequence>
<dbReference type="STRING" id="1304281.ACM44_10525"/>
<dbReference type="Proteomes" id="UP000035900">
    <property type="component" value="Unassembled WGS sequence"/>
</dbReference>
<gene>
    <name evidence="1" type="ORF">ACM44_10525</name>
</gene>
<protein>
    <submittedName>
        <fullName evidence="1">Uncharacterized protein</fullName>
    </submittedName>
</protein>
<dbReference type="AlphaFoldDB" id="A0A0J7LNU0"/>
<evidence type="ECO:0000313" key="1">
    <source>
        <dbReference type="EMBL" id="KMQ70745.1"/>
    </source>
</evidence>
<keyword evidence="2" id="KW-1185">Reference proteome</keyword>
<reference evidence="1 2" key="1">
    <citation type="journal article" date="2004" name="Int. J. Syst. Evol. Microbiol.">
        <title>Kaistella koreensis gen. nov., sp. nov., a novel member of the Chryseobacterium-Bergeyella-Riemerella branch.</title>
        <authorList>
            <person name="Kim M.K."/>
            <person name="Im W.T."/>
            <person name="Shin Y.K."/>
            <person name="Lim J.H."/>
            <person name="Kim S.H."/>
            <person name="Lee B.C."/>
            <person name="Park M.Y."/>
            <person name="Lee K.Y."/>
            <person name="Lee S.T."/>
        </authorList>
    </citation>
    <scope>NUCLEOTIDE SEQUENCE [LARGE SCALE GENOMIC DNA]</scope>
    <source>
        <strain evidence="1 2">CCUG 49689</strain>
    </source>
</reference>
<evidence type="ECO:0000313" key="2">
    <source>
        <dbReference type="Proteomes" id="UP000035900"/>
    </source>
</evidence>
<dbReference type="RefSeq" id="WP_048500006.1">
    <property type="nucleotide sequence ID" value="NZ_LFNG01000013.1"/>
</dbReference>
<comment type="caution">
    <text evidence="1">The sequence shown here is derived from an EMBL/GenBank/DDBJ whole genome shotgun (WGS) entry which is preliminary data.</text>
</comment>
<dbReference type="PATRIC" id="fig|1304281.5.peg.2269"/>
<name>A0A0J7LNU0_9FLAO</name>
<proteinExistence type="predicted"/>
<organism evidence="1 2">
    <name type="scientific">Chryseobacterium koreense CCUG 49689</name>
    <dbReference type="NCBI Taxonomy" id="1304281"/>
    <lineage>
        <taxon>Bacteria</taxon>
        <taxon>Pseudomonadati</taxon>
        <taxon>Bacteroidota</taxon>
        <taxon>Flavobacteriia</taxon>
        <taxon>Flavobacteriales</taxon>
        <taxon>Weeksellaceae</taxon>
        <taxon>Chryseobacterium group</taxon>
        <taxon>Chryseobacterium</taxon>
    </lineage>
</organism>
<accession>A0A0J7LNU0</accession>